<evidence type="ECO:0000256" key="1">
    <source>
        <dbReference type="SAM" id="MobiDB-lite"/>
    </source>
</evidence>
<accession>A0A7X1ZHF5</accession>
<keyword evidence="3" id="KW-1185">Reference proteome</keyword>
<dbReference type="Gene3D" id="1.10.260.40">
    <property type="entry name" value="lambda repressor-like DNA-binding domains"/>
    <property type="match status" value="2"/>
</dbReference>
<dbReference type="RefSeq" id="WP_153347156.1">
    <property type="nucleotide sequence ID" value="NZ_WIVE01000132.1"/>
</dbReference>
<name>A0A7X1ZHF5_9PROT</name>
<dbReference type="GO" id="GO:0003677">
    <property type="term" value="F:DNA binding"/>
    <property type="evidence" value="ECO:0007669"/>
    <property type="project" value="InterPro"/>
</dbReference>
<evidence type="ECO:0000313" key="2">
    <source>
        <dbReference type="EMBL" id="MQX38564.1"/>
    </source>
</evidence>
<feature type="region of interest" description="Disordered" evidence="1">
    <location>
        <begin position="123"/>
        <end position="155"/>
    </location>
</feature>
<dbReference type="Proteomes" id="UP000434582">
    <property type="component" value="Unassembled WGS sequence"/>
</dbReference>
<evidence type="ECO:0000313" key="3">
    <source>
        <dbReference type="Proteomes" id="UP000434582"/>
    </source>
</evidence>
<gene>
    <name evidence="2" type="ORF">GHC57_18810</name>
</gene>
<dbReference type="InterPro" id="IPR010982">
    <property type="entry name" value="Lambda_DNA-bd_dom_sf"/>
</dbReference>
<comment type="caution">
    <text evidence="2">The sequence shown here is derived from an EMBL/GenBank/DDBJ whole genome shotgun (WGS) entry which is preliminary data.</text>
</comment>
<reference evidence="2 3" key="1">
    <citation type="submission" date="2019-10" db="EMBL/GenBank/DDBJ databases">
        <title>Draft whole-genome sequence of the purple nonsulfur photosynthetic bacterium Roseospira navarrensis DSM 15114.</title>
        <authorList>
            <person name="Kyndt J.A."/>
            <person name="Meyer T.E."/>
        </authorList>
    </citation>
    <scope>NUCLEOTIDE SEQUENCE [LARGE SCALE GENOMIC DNA]</scope>
    <source>
        <strain evidence="2 3">DSM 15114</strain>
    </source>
</reference>
<sequence>MADRQLIRSDDDREEGTTGAETIILRLPENYLLTRIDEFRRSQVDIPRRSAAIRRLLDIGLRAALTPRVPAVMYYAQSKGEVLAACDHLLDVVQALRDRADAEPGRTILLTMISGTLHAAAYTDGMAEPPPAGHPAARPIDEEEPDEDGTADDAAPASDAITCEQLWNARYLLGWGYSDIARLSGVSYPTVKALTEPRYQEEALAAIVTALKRAGIRFAGENVELPEGERLDVPTGRQVAEARKLLGISVEDLAEKIKSGRDICAYSIRDYEGGKECRDSVGLAIRFTLEDAGAVFGPNDSVSLSTSQAEG</sequence>
<feature type="compositionally biased region" description="Acidic residues" evidence="1">
    <location>
        <begin position="141"/>
        <end position="151"/>
    </location>
</feature>
<dbReference type="AlphaFoldDB" id="A0A7X1ZHF5"/>
<proteinExistence type="predicted"/>
<organism evidence="2 3">
    <name type="scientific">Roseospira navarrensis</name>
    <dbReference type="NCBI Taxonomy" id="140058"/>
    <lineage>
        <taxon>Bacteria</taxon>
        <taxon>Pseudomonadati</taxon>
        <taxon>Pseudomonadota</taxon>
        <taxon>Alphaproteobacteria</taxon>
        <taxon>Rhodospirillales</taxon>
        <taxon>Rhodospirillaceae</taxon>
        <taxon>Roseospira</taxon>
    </lineage>
</organism>
<dbReference type="EMBL" id="WIVE01000132">
    <property type="protein sequence ID" value="MQX38564.1"/>
    <property type="molecule type" value="Genomic_DNA"/>
</dbReference>
<protein>
    <submittedName>
        <fullName evidence="2">Uncharacterized protein</fullName>
    </submittedName>
</protein>
<dbReference type="OrthoDB" id="4419620at2"/>